<organism evidence="2 3">
    <name type="scientific">Agrococcus jejuensis</name>
    <dbReference type="NCBI Taxonomy" id="399736"/>
    <lineage>
        <taxon>Bacteria</taxon>
        <taxon>Bacillati</taxon>
        <taxon>Actinomycetota</taxon>
        <taxon>Actinomycetes</taxon>
        <taxon>Micrococcales</taxon>
        <taxon>Microbacteriaceae</taxon>
        <taxon>Agrococcus</taxon>
    </lineage>
</organism>
<sequence>MLGLGPAIVNAILVLVLAGVLAGLYRLIDAKVPSLLEPRRSDA</sequence>
<keyword evidence="1" id="KW-0812">Transmembrane</keyword>
<protein>
    <submittedName>
        <fullName evidence="2">Uncharacterized protein</fullName>
    </submittedName>
</protein>
<evidence type="ECO:0000256" key="1">
    <source>
        <dbReference type="SAM" id="Phobius"/>
    </source>
</evidence>
<keyword evidence="1" id="KW-1133">Transmembrane helix</keyword>
<gene>
    <name evidence="2" type="ORF">SAMN04489720_3163</name>
</gene>
<dbReference type="AlphaFoldDB" id="A0A1G8H102"/>
<proteinExistence type="predicted"/>
<name>A0A1G8H102_9MICO</name>
<keyword evidence="3" id="KW-1185">Reference proteome</keyword>
<reference evidence="3" key="1">
    <citation type="submission" date="2016-10" db="EMBL/GenBank/DDBJ databases">
        <authorList>
            <person name="Varghese N."/>
            <person name="Submissions S."/>
        </authorList>
    </citation>
    <scope>NUCLEOTIDE SEQUENCE [LARGE SCALE GENOMIC DNA]</scope>
    <source>
        <strain evidence="3">DSM 22002</strain>
    </source>
</reference>
<dbReference type="Proteomes" id="UP000198822">
    <property type="component" value="Chromosome I"/>
</dbReference>
<keyword evidence="1" id="KW-0472">Membrane</keyword>
<accession>A0A1G8H102</accession>
<dbReference type="STRING" id="399736.SAMN04489720_3163"/>
<evidence type="ECO:0000313" key="2">
    <source>
        <dbReference type="EMBL" id="SDI00286.1"/>
    </source>
</evidence>
<dbReference type="RefSeq" id="WP_269457092.1">
    <property type="nucleotide sequence ID" value="NZ_LT629695.1"/>
</dbReference>
<feature type="transmembrane region" description="Helical" evidence="1">
    <location>
        <begin position="7"/>
        <end position="28"/>
    </location>
</feature>
<evidence type="ECO:0000313" key="3">
    <source>
        <dbReference type="Proteomes" id="UP000198822"/>
    </source>
</evidence>
<dbReference type="EMBL" id="LT629695">
    <property type="protein sequence ID" value="SDI00286.1"/>
    <property type="molecule type" value="Genomic_DNA"/>
</dbReference>